<evidence type="ECO:0000256" key="1">
    <source>
        <dbReference type="SAM" id="SignalP"/>
    </source>
</evidence>
<dbReference type="SUPFAM" id="SSF56300">
    <property type="entry name" value="Metallo-dependent phosphatases"/>
    <property type="match status" value="1"/>
</dbReference>
<dbReference type="Proteomes" id="UP000295781">
    <property type="component" value="Chromosome"/>
</dbReference>
<sequence>MTRTHRLMLTVAVLALWCTAARSASAQAAFSVVLIPDTQNYSQYSSYEVYEHQMQWLVDNRSARNIKFAVHLGDITNHDTASQYDVASAAHALLDIAGVPYSMTIGNHDIFPSNEAYKRDSLYASYFGQPRYEGEPFYGGAYDTSNTNNYTYFESGGLEFMVVSLEFAPRKDVVTWANQVIASHPDRRVIVATHCHMNSNAEHASGCADHYNLEGRDGVDLWEELIQRHSNVFMSVSGHIQGVSYRRRTGNNGNVVHEILSDFQSEPVLGTGHALGNGWLRVLTFDPAQDQITVESLSVEDGNCAIFASCQATLYLSYDKASNPTATKHNQQNYAISYDMQSALPAYAYGASDILFKDRMANVQLTGKHFDPKIATAPNGNFVVVWEDDHDDNGVGQIYARGFDPDGNALFSQIAVNSVASGQQMHPDVAIDDSGRFVVVWQDDQDDNGVYEILARGFNADGSERFHDRTVNSVSSGQQSRPAVACDADGDFVVAWEDDQDGNGYYQILARGFTAAGAERIATFTVNSVAAGEQFNPDIAMDPDGDFVVAWEDDQDDDGDFQIYHRGFTATGGSRFAQGAVNTNTAGQHTRPSIGMANNGDFVVAWEDDQDDNGYYQIYARGFTITGAERFGVMTVNSVADGQQVAPSVGMRGDGAFAVVWQDDKDDNGVYQILGRDFTSGGAQHRADFTVNSDSSGQQRSPVTAMDDQGRFVAAWEDDMDGNGKALILVRNFNY</sequence>
<dbReference type="Gene3D" id="3.60.21.10">
    <property type="match status" value="1"/>
</dbReference>
<gene>
    <name evidence="3" type="ORF">SOCEGT47_057400</name>
</gene>
<dbReference type="PANTHER" id="PTHR43143:SF5">
    <property type="entry name" value="SECRETED PROTEIN"/>
    <property type="match status" value="1"/>
</dbReference>
<dbReference type="PANTHER" id="PTHR43143">
    <property type="entry name" value="METALLOPHOSPHOESTERASE, CALCINEURIN SUPERFAMILY"/>
    <property type="match status" value="1"/>
</dbReference>
<dbReference type="InterPro" id="IPR029052">
    <property type="entry name" value="Metallo-depent_PP-like"/>
</dbReference>
<organism evidence="3 4">
    <name type="scientific">Sorangium cellulosum</name>
    <name type="common">Polyangium cellulosum</name>
    <dbReference type="NCBI Taxonomy" id="56"/>
    <lineage>
        <taxon>Bacteria</taxon>
        <taxon>Pseudomonadati</taxon>
        <taxon>Myxococcota</taxon>
        <taxon>Polyangia</taxon>
        <taxon>Polyangiales</taxon>
        <taxon>Polyangiaceae</taxon>
        <taxon>Sorangium</taxon>
    </lineage>
</organism>
<evidence type="ECO:0000313" key="4">
    <source>
        <dbReference type="Proteomes" id="UP000295781"/>
    </source>
</evidence>
<dbReference type="GO" id="GO:0016787">
    <property type="term" value="F:hydrolase activity"/>
    <property type="evidence" value="ECO:0007669"/>
    <property type="project" value="InterPro"/>
</dbReference>
<feature type="signal peptide" evidence="1">
    <location>
        <begin position="1"/>
        <end position="28"/>
    </location>
</feature>
<keyword evidence="1" id="KW-0732">Signal</keyword>
<feature type="chain" id="PRO_5020708911" description="Calcineurin-like phosphoesterase domain-containing protein" evidence="1">
    <location>
        <begin position="29"/>
        <end position="735"/>
    </location>
</feature>
<name>A0A4P2Q7Q1_SORCE</name>
<dbReference type="AlphaFoldDB" id="A0A4P2Q7Q1"/>
<dbReference type="SUPFAM" id="SSF69304">
    <property type="entry name" value="Tricorn protease N-terminal domain"/>
    <property type="match status" value="1"/>
</dbReference>
<evidence type="ECO:0000313" key="3">
    <source>
        <dbReference type="EMBL" id="AUX25196.1"/>
    </source>
</evidence>
<dbReference type="Pfam" id="PF00149">
    <property type="entry name" value="Metallophos"/>
    <property type="match status" value="1"/>
</dbReference>
<accession>A0A4P2Q7Q1</accession>
<dbReference type="OrthoDB" id="9772095at2"/>
<dbReference type="EMBL" id="CP012670">
    <property type="protein sequence ID" value="AUX25196.1"/>
    <property type="molecule type" value="Genomic_DNA"/>
</dbReference>
<reference evidence="3 4" key="1">
    <citation type="submission" date="2015-09" db="EMBL/GenBank/DDBJ databases">
        <title>Sorangium comparison.</title>
        <authorList>
            <person name="Zaburannyi N."/>
            <person name="Bunk B."/>
            <person name="Overmann J."/>
            <person name="Mueller R."/>
        </authorList>
    </citation>
    <scope>NUCLEOTIDE SEQUENCE [LARGE SCALE GENOMIC DNA]</scope>
    <source>
        <strain evidence="3 4">So ceGT47</strain>
    </source>
</reference>
<dbReference type="InterPro" id="IPR051918">
    <property type="entry name" value="STPP_CPPED1"/>
</dbReference>
<protein>
    <recommendedName>
        <fullName evidence="2">Calcineurin-like phosphoesterase domain-containing protein</fullName>
    </recommendedName>
</protein>
<feature type="domain" description="Calcineurin-like phosphoesterase" evidence="2">
    <location>
        <begin position="32"/>
        <end position="222"/>
    </location>
</feature>
<proteinExistence type="predicted"/>
<evidence type="ECO:0000259" key="2">
    <source>
        <dbReference type="Pfam" id="PF00149"/>
    </source>
</evidence>
<dbReference type="InterPro" id="IPR004843">
    <property type="entry name" value="Calcineurin-like_PHP"/>
</dbReference>